<dbReference type="InterPro" id="IPR008195">
    <property type="entry name" value="Ribosomal_eL34"/>
</dbReference>
<dbReference type="GO" id="GO:0003735">
    <property type="term" value="F:structural constituent of ribosome"/>
    <property type="evidence" value="ECO:0007669"/>
    <property type="project" value="InterPro"/>
</dbReference>
<dbReference type="InterPro" id="IPR012870">
    <property type="entry name" value="DUF1666"/>
</dbReference>
<keyword evidence="3" id="KW-0687">Ribonucleoprotein</keyword>
<evidence type="ECO:0000256" key="2">
    <source>
        <dbReference type="ARBA" id="ARBA00022980"/>
    </source>
</evidence>
<keyword evidence="5" id="KW-0812">Transmembrane</keyword>
<dbReference type="GO" id="GO:0006412">
    <property type="term" value="P:translation"/>
    <property type="evidence" value="ECO:0007669"/>
    <property type="project" value="InterPro"/>
</dbReference>
<dbReference type="PANTHER" id="PTHR46741">
    <property type="entry name" value="OS09G0413600 PROTEIN"/>
    <property type="match status" value="1"/>
</dbReference>
<comment type="similarity">
    <text evidence="1">Belongs to the eukaryotic ribosomal protein eL34 family.</text>
</comment>
<evidence type="ECO:0000256" key="5">
    <source>
        <dbReference type="SAM" id="Phobius"/>
    </source>
</evidence>
<keyword evidence="5" id="KW-0472">Membrane</keyword>
<gene>
    <name evidence="6" type="ORF">RHGRI_033682</name>
</gene>
<dbReference type="PANTHER" id="PTHR46741:SF4">
    <property type="entry name" value="FINGER FYVE DOMAIN PROTEIN, PUTATIVE (DUF1666)-RELATED"/>
    <property type="match status" value="1"/>
</dbReference>
<evidence type="ECO:0000256" key="1">
    <source>
        <dbReference type="ARBA" id="ARBA00009875"/>
    </source>
</evidence>
<feature type="compositionally biased region" description="Polar residues" evidence="4">
    <location>
        <begin position="229"/>
        <end position="267"/>
    </location>
</feature>
<dbReference type="Pfam" id="PF07891">
    <property type="entry name" value="DUF1666"/>
    <property type="match status" value="1"/>
</dbReference>
<evidence type="ECO:0000313" key="7">
    <source>
        <dbReference type="Proteomes" id="UP000823749"/>
    </source>
</evidence>
<dbReference type="Proteomes" id="UP000823749">
    <property type="component" value="Chromosome 12"/>
</dbReference>
<feature type="compositionally biased region" description="Acidic residues" evidence="4">
    <location>
        <begin position="443"/>
        <end position="453"/>
    </location>
</feature>
<dbReference type="AlphaFoldDB" id="A0AAV6HXQ8"/>
<feature type="compositionally biased region" description="Basic and acidic residues" evidence="4">
    <location>
        <begin position="454"/>
        <end position="465"/>
    </location>
</feature>
<comment type="caution">
    <text evidence="6">The sequence shown here is derived from an EMBL/GenBank/DDBJ whole genome shotgun (WGS) entry which is preliminary data.</text>
</comment>
<reference evidence="6" key="1">
    <citation type="submission" date="2020-08" db="EMBL/GenBank/DDBJ databases">
        <title>Plant Genome Project.</title>
        <authorList>
            <person name="Zhang R.-G."/>
        </authorList>
    </citation>
    <scope>NUCLEOTIDE SEQUENCE</scope>
    <source>
        <strain evidence="6">WSP0</strain>
        <tissue evidence="6">Leaf</tissue>
    </source>
</reference>
<dbReference type="GO" id="GO:0005840">
    <property type="term" value="C:ribosome"/>
    <property type="evidence" value="ECO:0007669"/>
    <property type="project" value="UniProtKB-KW"/>
</dbReference>
<feature type="region of interest" description="Disordered" evidence="4">
    <location>
        <begin position="435"/>
        <end position="470"/>
    </location>
</feature>
<dbReference type="Gene3D" id="6.20.340.10">
    <property type="match status" value="1"/>
</dbReference>
<name>A0AAV6HXQ8_9ERIC</name>
<evidence type="ECO:0000313" key="6">
    <source>
        <dbReference type="EMBL" id="KAG5521206.1"/>
    </source>
</evidence>
<feature type="region of interest" description="Disordered" evidence="4">
    <location>
        <begin position="224"/>
        <end position="267"/>
    </location>
</feature>
<protein>
    <recommendedName>
        <fullName evidence="8">60S ribosomal protein L34</fullName>
    </recommendedName>
</protein>
<organism evidence="6 7">
    <name type="scientific">Rhododendron griersonianum</name>
    <dbReference type="NCBI Taxonomy" id="479676"/>
    <lineage>
        <taxon>Eukaryota</taxon>
        <taxon>Viridiplantae</taxon>
        <taxon>Streptophyta</taxon>
        <taxon>Embryophyta</taxon>
        <taxon>Tracheophyta</taxon>
        <taxon>Spermatophyta</taxon>
        <taxon>Magnoliopsida</taxon>
        <taxon>eudicotyledons</taxon>
        <taxon>Gunneridae</taxon>
        <taxon>Pentapetalae</taxon>
        <taxon>asterids</taxon>
        <taxon>Ericales</taxon>
        <taxon>Ericaceae</taxon>
        <taxon>Ericoideae</taxon>
        <taxon>Rhodoreae</taxon>
        <taxon>Rhododendron</taxon>
    </lineage>
</organism>
<dbReference type="EMBL" id="JACTNZ010000012">
    <property type="protein sequence ID" value="KAG5521206.1"/>
    <property type="molecule type" value="Genomic_DNA"/>
</dbReference>
<evidence type="ECO:0008006" key="8">
    <source>
        <dbReference type="Google" id="ProtNLM"/>
    </source>
</evidence>
<proteinExistence type="inferred from homology"/>
<keyword evidence="2" id="KW-0689">Ribosomal protein</keyword>
<keyword evidence="7" id="KW-1185">Reference proteome</keyword>
<sequence>MGTQKFLFLSMIKTQLGFLNKGFSEEFTCKNMLRLANFFWVLPKYVFFLLGFISRFIFRLFSADSYKKRDSDFEADHLQQDDQIALVSETEEENHEFVFGFRFQNSGTEHSVLRENSLNHNTSKYHQFTSTKDYRGFIEEPETVSCSVQELFLSPNDQNSWEFNSIANKSIISAKTEDSVFQENSRSSKTSKYQFISTKDVKGFIEEPERITFRLEDFSVGLNDFPNAENGNQDSGEFNSKENNSITSGETEDSVFQSNSPNQKTSRHQFISNNDFWGFVEKPEVIQDFSVGPKDFQIVDNGNLDFDEFYSEAENSVTPEQGIFSSDCYFQGKKETTGLEINHSGVENSSQEVGLNSRNPFWCFDFDFKPKSSVSSEEVDSITSDYFSNSFVDEESENPNLEFTEEIPNPAGISFLEPRISCTDDDFIEFEPVFQDSAKSEPEDLQETEEEGKSEEPESREKSWDYDYEDDDDDDDLFGNVLLKHQESVEQMKAEMKNAKGKGMLPTILEESESPPKVGEDLKPLMRIDEKFEHKDRLEEIQKVYKGYAEKMRKLDVLNYQTLHGISFLQLKDQIHQGSAQKSSVSAIKSLLLPNLLQVKLRRIFADPTLKSITDLHRNLELVYVGHACLSWEILHWQYRKAMEMLEDEEGEGNTSSYNHVAGEFQQFRVLLDRFVENEPFQGPRVQTYAQNRCDIRSILQVPVIKEDSLKDRKDSTVWEDYEVSAAMLTQVIDESMLVFWEFLEADKDEANVILKGIQSTNHVDLQDPSDSEFLMEIKTILQKKEKRLKDLLRSGNCLVKKFQKHQESRLSGALLFAQVELKLVSRVMNMSRLTSDQLVWCQKKLNKKKAIVQTRSLYSNSAGGKLVYQSTKKRASGPKCPVTGKRIQGIPHLRPAEYKRSRLSRNRRTVNRAYGGVLSGGAVRERIIRAFLVEEQKIVKKVLKIQKAKEKQAGKS</sequence>
<evidence type="ECO:0000256" key="4">
    <source>
        <dbReference type="SAM" id="MobiDB-lite"/>
    </source>
</evidence>
<dbReference type="Pfam" id="PF01199">
    <property type="entry name" value="Ribosomal_L34e"/>
    <property type="match status" value="1"/>
</dbReference>
<dbReference type="InterPro" id="IPR038562">
    <property type="entry name" value="Ribosomal_eL34_C_sf"/>
</dbReference>
<dbReference type="PRINTS" id="PR01250">
    <property type="entry name" value="RIBOSOMALL34"/>
</dbReference>
<dbReference type="GO" id="GO:1990904">
    <property type="term" value="C:ribonucleoprotein complex"/>
    <property type="evidence" value="ECO:0007669"/>
    <property type="project" value="UniProtKB-KW"/>
</dbReference>
<keyword evidence="5" id="KW-1133">Transmembrane helix</keyword>
<accession>A0AAV6HXQ8</accession>
<evidence type="ECO:0000256" key="3">
    <source>
        <dbReference type="ARBA" id="ARBA00023274"/>
    </source>
</evidence>
<feature type="transmembrane region" description="Helical" evidence="5">
    <location>
        <begin position="38"/>
        <end position="58"/>
    </location>
</feature>